<dbReference type="Proteomes" id="UP001237194">
    <property type="component" value="Unassembled WGS sequence"/>
</dbReference>
<dbReference type="InterPro" id="IPR028994">
    <property type="entry name" value="Integrin_alpha_N"/>
</dbReference>
<dbReference type="Pfam" id="PF00089">
    <property type="entry name" value="Trypsin"/>
    <property type="match status" value="1"/>
</dbReference>
<dbReference type="InterPro" id="IPR001254">
    <property type="entry name" value="Trypsin_dom"/>
</dbReference>
<dbReference type="Gene3D" id="2.40.10.10">
    <property type="entry name" value="Trypsin-like serine proteases"/>
    <property type="match status" value="1"/>
</dbReference>
<dbReference type="SMART" id="SM00108">
    <property type="entry name" value="B_lectin"/>
    <property type="match status" value="1"/>
</dbReference>
<comment type="caution">
    <text evidence="5">The sequence shown here is derived from an EMBL/GenBank/DDBJ whole genome shotgun (WGS) entry which is preliminary data.</text>
</comment>
<evidence type="ECO:0000313" key="6">
    <source>
        <dbReference type="Proteomes" id="UP001237194"/>
    </source>
</evidence>
<dbReference type="RefSeq" id="WP_283893821.1">
    <property type="nucleotide sequence ID" value="NZ_JARWAF010000004.1"/>
</dbReference>
<dbReference type="PANTHER" id="PTHR46580">
    <property type="entry name" value="SENSOR KINASE-RELATED"/>
    <property type="match status" value="1"/>
</dbReference>
<evidence type="ECO:0000256" key="2">
    <source>
        <dbReference type="SAM" id="SignalP"/>
    </source>
</evidence>
<dbReference type="Gene3D" id="2.90.10.10">
    <property type="entry name" value="Bulb-type lectin domain"/>
    <property type="match status" value="2"/>
</dbReference>
<reference evidence="5 6" key="1">
    <citation type="submission" date="2023-04" db="EMBL/GenBank/DDBJ databases">
        <title>A novel species of the genus Streptomyces: Streptomyces pakalii sp. nov. isolated from a Mexican soil jungle.</title>
        <authorList>
            <person name="Chavez-Hernandez M.A."/>
            <person name="Ortiz-Alvarez J."/>
            <person name="Villa-Tanaca L."/>
            <person name="Hernandez-Rodriguez C."/>
        </authorList>
    </citation>
    <scope>NUCLEOTIDE SEQUENCE [LARGE SCALE GENOMIC DNA]</scope>
    <source>
        <strain evidence="5 6">ENCB-J15</strain>
    </source>
</reference>
<dbReference type="PRINTS" id="PR00722">
    <property type="entry name" value="CHYMOTRYPSIN"/>
</dbReference>
<evidence type="ECO:0000259" key="3">
    <source>
        <dbReference type="PROSITE" id="PS50240"/>
    </source>
</evidence>
<dbReference type="SUPFAM" id="SSF51110">
    <property type="entry name" value="alpha-D-mannose-specific plant lectins"/>
    <property type="match status" value="1"/>
</dbReference>
<keyword evidence="1 2" id="KW-0732">Signal</keyword>
<dbReference type="SUPFAM" id="SSF69318">
    <property type="entry name" value="Integrin alpha N-terminal domain"/>
    <property type="match status" value="1"/>
</dbReference>
<dbReference type="SMART" id="SM00020">
    <property type="entry name" value="Tryp_SPc"/>
    <property type="match status" value="1"/>
</dbReference>
<evidence type="ECO:0000313" key="5">
    <source>
        <dbReference type="EMBL" id="MDJ1641023.1"/>
    </source>
</evidence>
<dbReference type="EMBL" id="JARWAF010000004">
    <property type="protein sequence ID" value="MDJ1641023.1"/>
    <property type="molecule type" value="Genomic_DNA"/>
</dbReference>
<dbReference type="InterPro" id="IPR043504">
    <property type="entry name" value="Peptidase_S1_PA_chymotrypsin"/>
</dbReference>
<sequence>MSLTFSRPARVTALLAAGAAVGALTITTPAQAIAGDPVTGGAYAFTAKLDIGEGDARRACSGALIDAQWILTAASCFADGSAGPVQGKPSLRTVATVGRADLTAAGGHVSEIVEVVPREGRDLVMARLAAPAAGITPVTLATSPVQAGDTLTGAGYGRTATEWVPDRLHTGSFAVDAVSGTSVEISGATAGSAVCKGDAGGPLLRESNGAVELVGVNSRSWQGGCFGETETRTGAVGTRVDNTVLGFRLKAGQRFSAGDLLVSASAKVTLQADGNLTVSSNAGKILWSTRTAGNPGATAVLGADGNFVVRNAADTATLWEAGTTAVGGSVALTDRGNLVVRNAQNQSQWSSGTAIRHDYNGDGRSDIAAWYAFPNAVSDALYTFPAGADGTLGAPLKSYTASTDLWDARYMKFVTGDFNGDGRADMAALRGDSDTSVKLFTALGRADGGFGEPFEAWSSPAKGPSHISYMTPQAGDFNGDGRDDIAVWYADTAVGSTKLVTLTAKSNGTFNAPVTSWTAPANSWLRTSTKFVTGDFDGNGREDLGVFYKQGTQGVKVYVFPTEANGAFSAPGLPWWETTAWKWEQVSPHAGDFDGDGRDDVLGWYSYDDGADRASTMLSRKVDGKNAFGSAKLSLDGGKSYDVARLQIAIGDYDGDGRDDLAMMNHRTDNAVQMLTWTTKEDSTFNGGRVGWTSNPGAWSFGTTKLLNTYN</sequence>
<gene>
    <name evidence="5" type="ORF">P5W92_11490</name>
</gene>
<dbReference type="InterPro" id="IPR036426">
    <property type="entry name" value="Bulb-type_lectin_dom_sf"/>
</dbReference>
<keyword evidence="6" id="KW-1185">Reference proteome</keyword>
<evidence type="ECO:0000256" key="1">
    <source>
        <dbReference type="ARBA" id="ARBA00022729"/>
    </source>
</evidence>
<dbReference type="PROSITE" id="PS50240">
    <property type="entry name" value="TRYPSIN_DOM"/>
    <property type="match status" value="1"/>
</dbReference>
<dbReference type="PANTHER" id="PTHR46580:SF4">
    <property type="entry name" value="ATP_GTP-BINDING PROTEIN"/>
    <property type="match status" value="1"/>
</dbReference>
<feature type="domain" description="Peptidase S1" evidence="3">
    <location>
        <begin position="32"/>
        <end position="293"/>
    </location>
</feature>
<feature type="domain" description="Bulb-type lectin" evidence="4">
    <location>
        <begin position="246"/>
        <end position="353"/>
    </location>
</feature>
<dbReference type="InterPro" id="IPR001480">
    <property type="entry name" value="Bulb-type_lectin_dom"/>
</dbReference>
<name>A0ABT7D5E2_9ACTN</name>
<dbReference type="InterPro" id="IPR001314">
    <property type="entry name" value="Peptidase_S1A"/>
</dbReference>
<dbReference type="InterPro" id="IPR009003">
    <property type="entry name" value="Peptidase_S1_PA"/>
</dbReference>
<evidence type="ECO:0000259" key="4">
    <source>
        <dbReference type="PROSITE" id="PS50927"/>
    </source>
</evidence>
<accession>A0ABT7D5E2</accession>
<dbReference type="PROSITE" id="PS50927">
    <property type="entry name" value="BULB_LECTIN"/>
    <property type="match status" value="1"/>
</dbReference>
<feature type="chain" id="PRO_5045841209" evidence="2">
    <location>
        <begin position="33"/>
        <end position="711"/>
    </location>
</feature>
<dbReference type="InterPro" id="IPR013517">
    <property type="entry name" value="FG-GAP"/>
</dbReference>
<feature type="signal peptide" evidence="2">
    <location>
        <begin position="1"/>
        <end position="32"/>
    </location>
</feature>
<dbReference type="Gene3D" id="2.40.128.340">
    <property type="match status" value="3"/>
</dbReference>
<proteinExistence type="predicted"/>
<protein>
    <submittedName>
        <fullName evidence="5">FG-GAP-like repeat-containing protein</fullName>
    </submittedName>
</protein>
<dbReference type="Pfam" id="PF13517">
    <property type="entry name" value="FG-GAP_3"/>
    <property type="match status" value="2"/>
</dbReference>
<dbReference type="SUPFAM" id="SSF50494">
    <property type="entry name" value="Trypsin-like serine proteases"/>
    <property type="match status" value="1"/>
</dbReference>
<organism evidence="5 6">
    <name type="scientific">Streptomyces pakalii</name>
    <dbReference type="NCBI Taxonomy" id="3036494"/>
    <lineage>
        <taxon>Bacteria</taxon>
        <taxon>Bacillati</taxon>
        <taxon>Actinomycetota</taxon>
        <taxon>Actinomycetes</taxon>
        <taxon>Kitasatosporales</taxon>
        <taxon>Streptomycetaceae</taxon>
        <taxon>Streptomyces</taxon>
    </lineage>
</organism>